<dbReference type="KEGG" id="ari:UM93_15175"/>
<feature type="transmembrane region" description="Helical" evidence="7">
    <location>
        <begin position="43"/>
        <end position="64"/>
    </location>
</feature>
<evidence type="ECO:0000313" key="9">
    <source>
        <dbReference type="Proteomes" id="UP000061839"/>
    </source>
</evidence>
<evidence type="ECO:0000256" key="3">
    <source>
        <dbReference type="ARBA" id="ARBA00022475"/>
    </source>
</evidence>
<evidence type="ECO:0000256" key="7">
    <source>
        <dbReference type="SAM" id="Phobius"/>
    </source>
</evidence>
<dbReference type="EMBL" id="CP011005">
    <property type="protein sequence ID" value="AJT43186.1"/>
    <property type="molecule type" value="Genomic_DNA"/>
</dbReference>
<gene>
    <name evidence="8" type="ORF">UM93_15175</name>
</gene>
<dbReference type="InterPro" id="IPR032808">
    <property type="entry name" value="DoxX"/>
</dbReference>
<dbReference type="PANTHER" id="PTHR33452:SF1">
    <property type="entry name" value="INNER MEMBRANE PROTEIN YPHA-RELATED"/>
    <property type="match status" value="1"/>
</dbReference>
<reference evidence="8 9" key="1">
    <citation type="journal article" date="2015" name="Genome Announc.">
        <title>Complete Genome Sequencing of Protease-Producing Novel Arthrobacter sp. Strain IHBB 11108 Using PacBio Single-Molecule Real-Time Sequencing Technology.</title>
        <authorList>
            <person name="Kiran S."/>
            <person name="Swarnkar M.K."/>
            <person name="Pal M."/>
            <person name="Thakur R."/>
            <person name="Tewari R."/>
            <person name="Singh A.K."/>
            <person name="Gulati A."/>
        </authorList>
    </citation>
    <scope>NUCLEOTIDE SEQUENCE [LARGE SCALE GENOMIC DNA]</scope>
    <source>
        <strain evidence="8 9">IHBB 11108</strain>
    </source>
</reference>
<keyword evidence="6 7" id="KW-0472">Membrane</keyword>
<dbReference type="PATRIC" id="fig|1618207.4.peg.3088"/>
<dbReference type="Proteomes" id="UP000061839">
    <property type="component" value="Chromosome"/>
</dbReference>
<comment type="similarity">
    <text evidence="2">Belongs to the DoxX family.</text>
</comment>
<evidence type="ECO:0000256" key="1">
    <source>
        <dbReference type="ARBA" id="ARBA00004651"/>
    </source>
</evidence>
<feature type="transmembrane region" description="Helical" evidence="7">
    <location>
        <begin position="98"/>
        <end position="119"/>
    </location>
</feature>
<dbReference type="PANTHER" id="PTHR33452">
    <property type="entry name" value="OXIDOREDUCTASE CATD-RELATED"/>
    <property type="match status" value="1"/>
</dbReference>
<comment type="subcellular location">
    <subcellularLocation>
        <location evidence="1">Cell membrane</location>
        <topology evidence="1">Multi-pass membrane protein</topology>
    </subcellularLocation>
</comment>
<dbReference type="GO" id="GO:0005886">
    <property type="term" value="C:plasma membrane"/>
    <property type="evidence" value="ECO:0007669"/>
    <property type="project" value="UniProtKB-SubCell"/>
</dbReference>
<protein>
    <submittedName>
        <fullName evidence="8">Membrane protein</fullName>
    </submittedName>
</protein>
<feature type="transmembrane region" description="Helical" evidence="7">
    <location>
        <begin position="71"/>
        <end position="92"/>
    </location>
</feature>
<accession>A0A0D4C478</accession>
<dbReference type="AlphaFoldDB" id="A0A0D4C478"/>
<evidence type="ECO:0000256" key="4">
    <source>
        <dbReference type="ARBA" id="ARBA00022692"/>
    </source>
</evidence>
<keyword evidence="4 7" id="KW-0812">Transmembrane</keyword>
<evidence type="ECO:0000313" key="8">
    <source>
        <dbReference type="EMBL" id="AJT43186.1"/>
    </source>
</evidence>
<keyword evidence="5 7" id="KW-1133">Transmembrane helix</keyword>
<evidence type="ECO:0000256" key="6">
    <source>
        <dbReference type="ARBA" id="ARBA00023136"/>
    </source>
</evidence>
<name>A0A0D4C478_9MICC</name>
<evidence type="ECO:0000256" key="5">
    <source>
        <dbReference type="ARBA" id="ARBA00022989"/>
    </source>
</evidence>
<proteinExistence type="inferred from homology"/>
<dbReference type="HOGENOM" id="CLU_058421_3_2_11"/>
<evidence type="ECO:0000256" key="2">
    <source>
        <dbReference type="ARBA" id="ARBA00006679"/>
    </source>
</evidence>
<sequence>MGLVLLRVVTGLIFIMHGWQKFNEGIPNTVEGFRSMGVFAPELIGPFIAGLELFGGIALILGLLSRPISVLLVANMIGAAFLVHVPQGFFAATGGYEYVLALGAMAGTLALTGAGKFSLDAAVFSRNKRLRAVLA</sequence>
<keyword evidence="9" id="KW-1185">Reference proteome</keyword>
<keyword evidence="3" id="KW-1003">Cell membrane</keyword>
<dbReference type="InterPro" id="IPR051907">
    <property type="entry name" value="DoxX-like_oxidoreductase"/>
</dbReference>
<dbReference type="Pfam" id="PF07681">
    <property type="entry name" value="DoxX"/>
    <property type="match status" value="1"/>
</dbReference>
<organism evidence="8 9">
    <name type="scientific">Psychromicrobium lacuslunae</name>
    <dbReference type="NCBI Taxonomy" id="1618207"/>
    <lineage>
        <taxon>Bacteria</taxon>
        <taxon>Bacillati</taxon>
        <taxon>Actinomycetota</taxon>
        <taxon>Actinomycetes</taxon>
        <taxon>Micrococcales</taxon>
        <taxon>Micrococcaceae</taxon>
        <taxon>Psychromicrobium</taxon>
    </lineage>
</organism>